<organism evidence="1 2">
    <name type="scientific">Phytophthora nicotianae P1976</name>
    <dbReference type="NCBI Taxonomy" id="1317066"/>
    <lineage>
        <taxon>Eukaryota</taxon>
        <taxon>Sar</taxon>
        <taxon>Stramenopiles</taxon>
        <taxon>Oomycota</taxon>
        <taxon>Peronosporomycetes</taxon>
        <taxon>Peronosporales</taxon>
        <taxon>Peronosporaceae</taxon>
        <taxon>Phytophthora</taxon>
    </lineage>
</organism>
<comment type="caution">
    <text evidence="1">The sequence shown here is derived from an EMBL/GenBank/DDBJ whole genome shotgun (WGS) entry which is preliminary data.</text>
</comment>
<sequence length="38" mass="4415">MAKLEKLAFMYINHNLLDTVDKFEHMKACLDGGDDEEE</sequence>
<name>A0A080Z8S8_PHYNI</name>
<evidence type="ECO:0000313" key="1">
    <source>
        <dbReference type="EMBL" id="ETO63039.1"/>
    </source>
</evidence>
<dbReference type="OrthoDB" id="126593at2759"/>
<evidence type="ECO:0000313" key="2">
    <source>
        <dbReference type="Proteomes" id="UP000028582"/>
    </source>
</evidence>
<accession>A0A080Z8S8</accession>
<dbReference type="EMBL" id="ANJA01003525">
    <property type="protein sequence ID" value="ETO63039.1"/>
    <property type="molecule type" value="Genomic_DNA"/>
</dbReference>
<gene>
    <name evidence="1" type="ORF">F444_19196</name>
</gene>
<protein>
    <recommendedName>
        <fullName evidence="3">HAT C-terminal dimerisation domain-containing protein</fullName>
    </recommendedName>
</protein>
<dbReference type="AlphaFoldDB" id="A0A080Z8S8"/>
<dbReference type="Proteomes" id="UP000028582">
    <property type="component" value="Unassembled WGS sequence"/>
</dbReference>
<reference evidence="1 2" key="1">
    <citation type="submission" date="2013-11" db="EMBL/GenBank/DDBJ databases">
        <title>The Genome Sequence of Phytophthora parasitica P1976.</title>
        <authorList>
            <consortium name="The Broad Institute Genomics Platform"/>
            <person name="Russ C."/>
            <person name="Tyler B."/>
            <person name="Panabieres F."/>
            <person name="Shan W."/>
            <person name="Tripathy S."/>
            <person name="Grunwald N."/>
            <person name="Machado M."/>
            <person name="Johnson C.S."/>
            <person name="Walker B."/>
            <person name="Young S."/>
            <person name="Zeng Q."/>
            <person name="Gargeya S."/>
            <person name="Fitzgerald M."/>
            <person name="Haas B."/>
            <person name="Abouelleil A."/>
            <person name="Allen A.W."/>
            <person name="Alvarado L."/>
            <person name="Arachchi H.M."/>
            <person name="Berlin A.M."/>
            <person name="Chapman S.B."/>
            <person name="Gainer-Dewar J."/>
            <person name="Goldberg J."/>
            <person name="Griggs A."/>
            <person name="Gujja S."/>
            <person name="Hansen M."/>
            <person name="Howarth C."/>
            <person name="Imamovic A."/>
            <person name="Ireland A."/>
            <person name="Larimer J."/>
            <person name="McCowan C."/>
            <person name="Murphy C."/>
            <person name="Pearson M."/>
            <person name="Poon T.W."/>
            <person name="Priest M."/>
            <person name="Roberts A."/>
            <person name="Saif S."/>
            <person name="Shea T."/>
            <person name="Sisk P."/>
            <person name="Sykes S."/>
            <person name="Wortman J."/>
            <person name="Nusbaum C."/>
            <person name="Birren B."/>
        </authorList>
    </citation>
    <scope>NUCLEOTIDE SEQUENCE [LARGE SCALE GENOMIC DNA]</scope>
    <source>
        <strain evidence="1 2">P1976</strain>
    </source>
</reference>
<proteinExistence type="predicted"/>
<evidence type="ECO:0008006" key="3">
    <source>
        <dbReference type="Google" id="ProtNLM"/>
    </source>
</evidence>